<feature type="domain" description="Methyltransferase type 11" evidence="9">
    <location>
        <begin position="48"/>
        <end position="144"/>
    </location>
</feature>
<dbReference type="InterPro" id="IPR013216">
    <property type="entry name" value="Methyltransf_11"/>
</dbReference>
<dbReference type="Gene3D" id="3.40.50.150">
    <property type="entry name" value="Vaccinia Virus protein VP39"/>
    <property type="match status" value="1"/>
</dbReference>
<dbReference type="PANTHER" id="PTHR13090:SF1">
    <property type="entry name" value="ARGININE-HYDROXYLASE NDUFAF5, MITOCHONDRIAL"/>
    <property type="match status" value="1"/>
</dbReference>
<keyword evidence="6 8" id="KW-0949">S-adenosyl-L-methionine</keyword>
<dbReference type="GO" id="GO:0008757">
    <property type="term" value="F:S-adenosylmethionine-dependent methyltransferase activity"/>
    <property type="evidence" value="ECO:0007669"/>
    <property type="project" value="InterPro"/>
</dbReference>
<dbReference type="NCBIfam" id="TIGR02072">
    <property type="entry name" value="BioC"/>
    <property type="match status" value="1"/>
</dbReference>
<evidence type="ECO:0000256" key="2">
    <source>
        <dbReference type="ARBA" id="ARBA00004746"/>
    </source>
</evidence>
<organism evidence="10 11">
    <name type="scientific">Legionella beliardensis</name>
    <dbReference type="NCBI Taxonomy" id="91822"/>
    <lineage>
        <taxon>Bacteria</taxon>
        <taxon>Pseudomonadati</taxon>
        <taxon>Pseudomonadota</taxon>
        <taxon>Gammaproteobacteria</taxon>
        <taxon>Legionellales</taxon>
        <taxon>Legionellaceae</taxon>
        <taxon>Legionella</taxon>
    </lineage>
</organism>
<comment type="function">
    <text evidence="8">Converts the free carboxyl group of a malonyl-thioester to its methyl ester by transfer of a methyl group from S-adenosyl-L-methionine (SAM). It allows to synthesize pimeloyl-ACP via the fatty acid synthetic pathway.</text>
</comment>
<dbReference type="EMBL" id="UGNV01000001">
    <property type="protein sequence ID" value="STX29467.1"/>
    <property type="molecule type" value="Genomic_DNA"/>
</dbReference>
<keyword evidence="5 8" id="KW-0808">Transferase</keyword>
<dbReference type="EC" id="2.1.1.197" evidence="3 8"/>
<evidence type="ECO:0000313" key="11">
    <source>
        <dbReference type="Proteomes" id="UP000254968"/>
    </source>
</evidence>
<sequence length="286" mass="33144">MMNPKQEICNAFNQHAAHYEQAAKVQCEIGKRLFERLDYLKINPRFVLDLGCGPAIFTPLLKKKYPKARIVGIDLAYDMLQQAKSKQHFWRKWFLVNGDMTALPFMDGLFDLVFANQVIHWHDALSPLMRELNRVMKPNGCFMFSTLGPDTFKELKQAWSLVDDYAHTNHFIDMHDIGDCLLNERFLDPVVDMEYLTVHYNDLAQLVHSLKDQGVRNINSSRNPGLTAKGSWQAFQRNYQSFLTANGKFPLTYEVIYGHAWKGEQRKLEEGIETFIPVSKIGRIKK</sequence>
<name>A0A378I2P8_9GAMM</name>
<keyword evidence="7 8" id="KW-0093">Biotin biosynthesis</keyword>
<dbReference type="InterPro" id="IPR029063">
    <property type="entry name" value="SAM-dependent_MTases_sf"/>
</dbReference>
<dbReference type="InterPro" id="IPR011814">
    <property type="entry name" value="BioC"/>
</dbReference>
<dbReference type="AlphaFoldDB" id="A0A378I2P8"/>
<evidence type="ECO:0000256" key="4">
    <source>
        <dbReference type="ARBA" id="ARBA00022603"/>
    </source>
</evidence>
<proteinExistence type="inferred from homology"/>
<evidence type="ECO:0000259" key="9">
    <source>
        <dbReference type="Pfam" id="PF08241"/>
    </source>
</evidence>
<gene>
    <name evidence="8 10" type="primary">bioC</name>
    <name evidence="10" type="ORF">NCTC13315_02010</name>
</gene>
<evidence type="ECO:0000256" key="1">
    <source>
        <dbReference type="ARBA" id="ARBA00000852"/>
    </source>
</evidence>
<dbReference type="GO" id="GO:0102130">
    <property type="term" value="F:malonyl-CoA methyltransferase activity"/>
    <property type="evidence" value="ECO:0007669"/>
    <property type="project" value="UniProtKB-EC"/>
</dbReference>
<evidence type="ECO:0000256" key="3">
    <source>
        <dbReference type="ARBA" id="ARBA00012327"/>
    </source>
</evidence>
<keyword evidence="4 8" id="KW-0489">Methyltransferase</keyword>
<dbReference type="UniPathway" id="UPA00078"/>
<dbReference type="Proteomes" id="UP000254968">
    <property type="component" value="Unassembled WGS sequence"/>
</dbReference>
<dbReference type="PANTHER" id="PTHR13090">
    <property type="entry name" value="ARGININE-HYDROXYLASE NDUFAF5, MITOCHONDRIAL"/>
    <property type="match status" value="1"/>
</dbReference>
<evidence type="ECO:0000313" key="10">
    <source>
        <dbReference type="EMBL" id="STX29467.1"/>
    </source>
</evidence>
<dbReference type="Pfam" id="PF08241">
    <property type="entry name" value="Methyltransf_11"/>
    <property type="match status" value="1"/>
</dbReference>
<evidence type="ECO:0000256" key="8">
    <source>
        <dbReference type="HAMAP-Rule" id="MF_00835"/>
    </source>
</evidence>
<evidence type="ECO:0000256" key="7">
    <source>
        <dbReference type="ARBA" id="ARBA00022756"/>
    </source>
</evidence>
<evidence type="ECO:0000256" key="5">
    <source>
        <dbReference type="ARBA" id="ARBA00022679"/>
    </source>
</evidence>
<dbReference type="GO" id="GO:0009102">
    <property type="term" value="P:biotin biosynthetic process"/>
    <property type="evidence" value="ECO:0007669"/>
    <property type="project" value="UniProtKB-UniRule"/>
</dbReference>
<reference evidence="10 11" key="1">
    <citation type="submission" date="2018-06" db="EMBL/GenBank/DDBJ databases">
        <authorList>
            <consortium name="Pathogen Informatics"/>
            <person name="Doyle S."/>
        </authorList>
    </citation>
    <scope>NUCLEOTIDE SEQUENCE [LARGE SCALE GENOMIC DNA]</scope>
    <source>
        <strain evidence="10 11">NCTC13315</strain>
    </source>
</reference>
<comment type="pathway">
    <text evidence="2 8">Cofactor biosynthesis; biotin biosynthesis.</text>
</comment>
<dbReference type="GO" id="GO:0032259">
    <property type="term" value="P:methylation"/>
    <property type="evidence" value="ECO:0007669"/>
    <property type="project" value="UniProtKB-KW"/>
</dbReference>
<keyword evidence="11" id="KW-1185">Reference proteome</keyword>
<comment type="similarity">
    <text evidence="8">Belongs to the methyltransferase superfamily.</text>
</comment>
<dbReference type="SUPFAM" id="SSF53335">
    <property type="entry name" value="S-adenosyl-L-methionine-dependent methyltransferases"/>
    <property type="match status" value="1"/>
</dbReference>
<dbReference type="HAMAP" id="MF_00835">
    <property type="entry name" value="BioC"/>
    <property type="match status" value="1"/>
</dbReference>
<dbReference type="CDD" id="cd02440">
    <property type="entry name" value="AdoMet_MTases"/>
    <property type="match status" value="1"/>
</dbReference>
<accession>A0A378I2P8</accession>
<dbReference type="InterPro" id="IPR050602">
    <property type="entry name" value="Malonyl-ACP_OMT"/>
</dbReference>
<evidence type="ECO:0000256" key="6">
    <source>
        <dbReference type="ARBA" id="ARBA00022691"/>
    </source>
</evidence>
<dbReference type="GO" id="GO:0010340">
    <property type="term" value="F:carboxyl-O-methyltransferase activity"/>
    <property type="evidence" value="ECO:0007669"/>
    <property type="project" value="UniProtKB-UniRule"/>
</dbReference>
<protein>
    <recommendedName>
        <fullName evidence="3 8">Malonyl-[acyl-carrier protein] O-methyltransferase</fullName>
        <shortName evidence="8">Malonyl-ACP O-methyltransferase</shortName>
        <ecNumber evidence="3 8">2.1.1.197</ecNumber>
    </recommendedName>
    <alternativeName>
        <fullName evidence="8">Biotin synthesis protein BioC</fullName>
    </alternativeName>
</protein>
<comment type="catalytic activity">
    <reaction evidence="1 8">
        <text>malonyl-[ACP] + S-adenosyl-L-methionine = malonyl-[ACP] methyl ester + S-adenosyl-L-homocysteine</text>
        <dbReference type="Rhea" id="RHEA:17105"/>
        <dbReference type="Rhea" id="RHEA-COMP:9623"/>
        <dbReference type="Rhea" id="RHEA-COMP:9954"/>
        <dbReference type="ChEBI" id="CHEBI:57856"/>
        <dbReference type="ChEBI" id="CHEBI:59789"/>
        <dbReference type="ChEBI" id="CHEBI:78449"/>
        <dbReference type="ChEBI" id="CHEBI:78845"/>
        <dbReference type="EC" id="2.1.1.197"/>
    </reaction>
</comment>